<dbReference type="Gene3D" id="1.10.10.60">
    <property type="entry name" value="Homeodomain-like"/>
    <property type="match status" value="1"/>
</dbReference>
<dbReference type="Gramene" id="AET5Gv20123700.12">
    <property type="protein sequence ID" value="AET5Gv20123700.12"/>
    <property type="gene ID" value="AET5Gv20123700"/>
</dbReference>
<reference evidence="16" key="1">
    <citation type="journal article" date="2014" name="Science">
        <title>Ancient hybridizations among the ancestral genomes of bread wheat.</title>
        <authorList>
            <consortium name="International Wheat Genome Sequencing Consortium,"/>
            <person name="Marcussen T."/>
            <person name="Sandve S.R."/>
            <person name="Heier L."/>
            <person name="Spannagl M."/>
            <person name="Pfeifer M."/>
            <person name="Jakobsen K.S."/>
            <person name="Wulff B.B."/>
            <person name="Steuernagel B."/>
            <person name="Mayer K.F."/>
            <person name="Olsen O.A."/>
        </authorList>
    </citation>
    <scope>NUCLEOTIDE SEQUENCE [LARGE SCALE GENOMIC DNA]</scope>
    <source>
        <strain evidence="16">cv. AL8/78</strain>
    </source>
</reference>
<dbReference type="PANTHER" id="PTHR46267:SF28">
    <property type="entry name" value="MYB-LIKE DNA BINDING DOMAIN CONTAINING PROTEIN"/>
    <property type="match status" value="1"/>
</dbReference>
<evidence type="ECO:0000256" key="10">
    <source>
        <dbReference type="ARBA" id="ARBA00023242"/>
    </source>
</evidence>
<dbReference type="Gene3D" id="1.10.10.10">
    <property type="entry name" value="Winged helix-like DNA-binding domain superfamily/Winged helix DNA-binding domain"/>
    <property type="match status" value="1"/>
</dbReference>
<dbReference type="AlphaFoldDB" id="A0A453JMP6"/>
<evidence type="ECO:0000256" key="3">
    <source>
        <dbReference type="ARBA" id="ARBA00011414"/>
    </source>
</evidence>
<reference evidence="15" key="4">
    <citation type="submission" date="2019-03" db="UniProtKB">
        <authorList>
            <consortium name="EnsemblPlants"/>
        </authorList>
    </citation>
    <scope>IDENTIFICATION</scope>
</reference>
<name>A0A453JMP6_AEGTS</name>
<dbReference type="PROSITE" id="PS50090">
    <property type="entry name" value="MYB_LIKE"/>
    <property type="match status" value="1"/>
</dbReference>
<accession>A0A453JMP6</accession>
<evidence type="ECO:0000259" key="12">
    <source>
        <dbReference type="PROSITE" id="PS50090"/>
    </source>
</evidence>
<dbReference type="InterPro" id="IPR005818">
    <property type="entry name" value="Histone_H1/H5_H15"/>
</dbReference>
<keyword evidence="4" id="KW-0158">Chromosome</keyword>
<evidence type="ECO:0000256" key="5">
    <source>
        <dbReference type="ARBA" id="ARBA00022895"/>
    </source>
</evidence>
<evidence type="ECO:0000259" key="14">
    <source>
        <dbReference type="PROSITE" id="PS51504"/>
    </source>
</evidence>
<evidence type="ECO:0000256" key="1">
    <source>
        <dbReference type="ARBA" id="ARBA00004574"/>
    </source>
</evidence>
<evidence type="ECO:0000256" key="2">
    <source>
        <dbReference type="ARBA" id="ARBA00004604"/>
    </source>
</evidence>
<dbReference type="GO" id="GO:0000786">
    <property type="term" value="C:nucleosome"/>
    <property type="evidence" value="ECO:0007669"/>
    <property type="project" value="InterPro"/>
</dbReference>
<proteinExistence type="predicted"/>
<dbReference type="InterPro" id="IPR001005">
    <property type="entry name" value="SANT/Myb"/>
</dbReference>
<dbReference type="GO" id="GO:0006334">
    <property type="term" value="P:nucleosome assembly"/>
    <property type="evidence" value="ECO:0007669"/>
    <property type="project" value="InterPro"/>
</dbReference>
<evidence type="ECO:0000256" key="7">
    <source>
        <dbReference type="ARBA" id="ARBA00023054"/>
    </source>
</evidence>
<reference evidence="15" key="3">
    <citation type="journal article" date="2017" name="Nature">
        <title>Genome sequence of the progenitor of the wheat D genome Aegilops tauschii.</title>
        <authorList>
            <person name="Luo M.C."/>
            <person name="Gu Y.Q."/>
            <person name="Puiu D."/>
            <person name="Wang H."/>
            <person name="Twardziok S.O."/>
            <person name="Deal K.R."/>
            <person name="Huo N."/>
            <person name="Zhu T."/>
            <person name="Wang L."/>
            <person name="Wang Y."/>
            <person name="McGuire P.E."/>
            <person name="Liu S."/>
            <person name="Long H."/>
            <person name="Ramasamy R.K."/>
            <person name="Rodriguez J.C."/>
            <person name="Van S.L."/>
            <person name="Yuan L."/>
            <person name="Wang Z."/>
            <person name="Xia Z."/>
            <person name="Xiao L."/>
            <person name="Anderson O.D."/>
            <person name="Ouyang S."/>
            <person name="Liang Y."/>
            <person name="Zimin A.V."/>
            <person name="Pertea G."/>
            <person name="Qi P."/>
            <person name="Bennetzen J.L."/>
            <person name="Dai X."/>
            <person name="Dawson M.W."/>
            <person name="Muller H.G."/>
            <person name="Kugler K."/>
            <person name="Rivarola-Duarte L."/>
            <person name="Spannagl M."/>
            <person name="Mayer K.F.X."/>
            <person name="Lu F.H."/>
            <person name="Bevan M.W."/>
            <person name="Leroy P."/>
            <person name="Li P."/>
            <person name="You F.M."/>
            <person name="Sun Q."/>
            <person name="Liu Z."/>
            <person name="Lyons E."/>
            <person name="Wicker T."/>
            <person name="Salzberg S.L."/>
            <person name="Devos K.M."/>
            <person name="Dvorak J."/>
        </authorList>
    </citation>
    <scope>NUCLEOTIDE SEQUENCE [LARGE SCALE GENOMIC DNA]</scope>
    <source>
        <strain evidence="15">cv. AL8/78</strain>
    </source>
</reference>
<dbReference type="PANTHER" id="PTHR46267">
    <property type="entry name" value="SINGLE MYB HISTONE 4"/>
    <property type="match status" value="1"/>
</dbReference>
<reference evidence="15" key="5">
    <citation type="journal article" date="2021" name="G3 (Bethesda)">
        <title>Aegilops tauschii genome assembly Aet v5.0 features greater sequence contiguity and improved annotation.</title>
        <authorList>
            <person name="Wang L."/>
            <person name="Zhu T."/>
            <person name="Rodriguez J.C."/>
            <person name="Deal K.R."/>
            <person name="Dubcovsky J."/>
            <person name="McGuire P.E."/>
            <person name="Lux T."/>
            <person name="Spannagl M."/>
            <person name="Mayer K.F.X."/>
            <person name="Baldrich P."/>
            <person name="Meyers B.C."/>
            <person name="Huo N."/>
            <person name="Gu Y.Q."/>
            <person name="Zhou H."/>
            <person name="Devos K.M."/>
            <person name="Bennetzen J.L."/>
            <person name="Unver T."/>
            <person name="Budak H."/>
            <person name="Gulick P.J."/>
            <person name="Galiba G."/>
            <person name="Kalapos B."/>
            <person name="Nelson D.R."/>
            <person name="Li P."/>
            <person name="You F.M."/>
            <person name="Luo M.C."/>
            <person name="Dvorak J."/>
        </authorList>
    </citation>
    <scope>NUCLEOTIDE SEQUENCE [LARGE SCALE GENOMIC DNA]</scope>
    <source>
        <strain evidence="15">cv. AL8/78</strain>
    </source>
</reference>
<feature type="region of interest" description="Disordered" evidence="11">
    <location>
        <begin position="66"/>
        <end position="92"/>
    </location>
</feature>
<feature type="domain" description="HTH myb-type" evidence="13">
    <location>
        <begin position="1"/>
        <end position="61"/>
    </location>
</feature>
<keyword evidence="6" id="KW-0805">Transcription regulation</keyword>
<comment type="subcellular location">
    <subcellularLocation>
        <location evidence="1">Chromosome</location>
        <location evidence="1">Telomere</location>
    </subcellularLocation>
    <subcellularLocation>
        <location evidence="2">Nucleus</location>
        <location evidence="2">Nucleolus</location>
    </subcellularLocation>
</comment>
<dbReference type="InterPro" id="IPR036388">
    <property type="entry name" value="WH-like_DNA-bd_sf"/>
</dbReference>
<keyword evidence="16" id="KW-1185">Reference proteome</keyword>
<comment type="subunit">
    <text evidence="3">Forms a homodimer and heterodimers.</text>
</comment>
<dbReference type="EnsemblPlants" id="AET5Gv20123700.12">
    <property type="protein sequence ID" value="AET5Gv20123700.12"/>
    <property type="gene ID" value="AET5Gv20123700"/>
</dbReference>
<keyword evidence="8" id="KW-0238">DNA-binding</keyword>
<evidence type="ECO:0000313" key="15">
    <source>
        <dbReference type="EnsemblPlants" id="AET5Gv20123700.12"/>
    </source>
</evidence>
<evidence type="ECO:0000256" key="8">
    <source>
        <dbReference type="ARBA" id="ARBA00023125"/>
    </source>
</evidence>
<dbReference type="CDD" id="cd11660">
    <property type="entry name" value="SANT_TRF"/>
    <property type="match status" value="1"/>
</dbReference>
<sequence length="208" mass="22938">MGAPKQKWTAEEEAALKAGIGKHGAGKWRTILKDPEFSNILRCRSNVDLKDKWRNMNVTVNASGTRDKVRTTTTTTPTAKKPRSAPKQESHSTAITTITSDGDDDVIDVKPIIKPIVTFTTGSGNKSLSRLENIILEAVKTLNEPTGSYKTAVANYIEEQYWPPADFDHVLSAKLNELTSSGKLMKVTLSKSIIHLPCSPVLKFNNFR</sequence>
<protein>
    <recommendedName>
        <fullName evidence="17">MYB transcription factor</fullName>
    </recommendedName>
</protein>
<dbReference type="GO" id="GO:0003691">
    <property type="term" value="F:double-stranded telomeric DNA binding"/>
    <property type="evidence" value="ECO:0007669"/>
    <property type="project" value="InterPro"/>
</dbReference>
<dbReference type="Proteomes" id="UP000015105">
    <property type="component" value="Chromosome 5D"/>
</dbReference>
<feature type="domain" description="Myb-like" evidence="12">
    <location>
        <begin position="5"/>
        <end position="57"/>
    </location>
</feature>
<dbReference type="Pfam" id="PF00538">
    <property type="entry name" value="Linker_histone"/>
    <property type="match status" value="1"/>
</dbReference>
<dbReference type="PROSITE" id="PS51504">
    <property type="entry name" value="H15"/>
    <property type="match status" value="1"/>
</dbReference>
<dbReference type="InterPro" id="IPR036390">
    <property type="entry name" value="WH_DNA-bd_sf"/>
</dbReference>
<reference evidence="16" key="2">
    <citation type="journal article" date="2017" name="Nat. Plants">
        <title>The Aegilops tauschii genome reveals multiple impacts of transposons.</title>
        <authorList>
            <person name="Zhao G."/>
            <person name="Zou C."/>
            <person name="Li K."/>
            <person name="Wang K."/>
            <person name="Li T."/>
            <person name="Gao L."/>
            <person name="Zhang X."/>
            <person name="Wang H."/>
            <person name="Yang Z."/>
            <person name="Liu X."/>
            <person name="Jiang W."/>
            <person name="Mao L."/>
            <person name="Kong X."/>
            <person name="Jiao Y."/>
            <person name="Jia J."/>
        </authorList>
    </citation>
    <scope>NUCLEOTIDE SEQUENCE [LARGE SCALE GENOMIC DNA]</scope>
    <source>
        <strain evidence="16">cv. AL8/78</strain>
    </source>
</reference>
<evidence type="ECO:0000256" key="6">
    <source>
        <dbReference type="ARBA" id="ARBA00023015"/>
    </source>
</evidence>
<dbReference type="GO" id="GO:0005730">
    <property type="term" value="C:nucleolus"/>
    <property type="evidence" value="ECO:0007669"/>
    <property type="project" value="UniProtKB-SubCell"/>
</dbReference>
<dbReference type="FunFam" id="1.10.10.60:FF:000168">
    <property type="entry name" value="Telomere repeat-binding factor 1"/>
    <property type="match status" value="1"/>
</dbReference>
<dbReference type="SUPFAM" id="SSF46785">
    <property type="entry name" value="Winged helix' DNA-binding domain"/>
    <property type="match status" value="1"/>
</dbReference>
<dbReference type="PROSITE" id="PS51294">
    <property type="entry name" value="HTH_MYB"/>
    <property type="match status" value="1"/>
</dbReference>
<dbReference type="Pfam" id="PF00249">
    <property type="entry name" value="Myb_DNA-binding"/>
    <property type="match status" value="1"/>
</dbReference>
<organism evidence="15 16">
    <name type="scientific">Aegilops tauschii subsp. strangulata</name>
    <name type="common">Goatgrass</name>
    <dbReference type="NCBI Taxonomy" id="200361"/>
    <lineage>
        <taxon>Eukaryota</taxon>
        <taxon>Viridiplantae</taxon>
        <taxon>Streptophyta</taxon>
        <taxon>Embryophyta</taxon>
        <taxon>Tracheophyta</taxon>
        <taxon>Spermatophyta</taxon>
        <taxon>Magnoliopsida</taxon>
        <taxon>Liliopsida</taxon>
        <taxon>Poales</taxon>
        <taxon>Poaceae</taxon>
        <taxon>BOP clade</taxon>
        <taxon>Pooideae</taxon>
        <taxon>Triticodae</taxon>
        <taxon>Triticeae</taxon>
        <taxon>Triticinae</taxon>
        <taxon>Aegilops</taxon>
    </lineage>
</organism>
<evidence type="ECO:0000256" key="11">
    <source>
        <dbReference type="SAM" id="MobiDB-lite"/>
    </source>
</evidence>
<evidence type="ECO:0000259" key="13">
    <source>
        <dbReference type="PROSITE" id="PS51294"/>
    </source>
</evidence>
<evidence type="ECO:0000256" key="4">
    <source>
        <dbReference type="ARBA" id="ARBA00022454"/>
    </source>
</evidence>
<dbReference type="InterPro" id="IPR009057">
    <property type="entry name" value="Homeodomain-like_sf"/>
</dbReference>
<keyword evidence="10" id="KW-0539">Nucleus</keyword>
<dbReference type="SMART" id="SM00526">
    <property type="entry name" value="H15"/>
    <property type="match status" value="1"/>
</dbReference>
<keyword evidence="5" id="KW-0779">Telomere</keyword>
<dbReference type="InterPro" id="IPR017930">
    <property type="entry name" value="Myb_dom"/>
</dbReference>
<dbReference type="InterPro" id="IPR044597">
    <property type="entry name" value="SMH1-6"/>
</dbReference>
<evidence type="ECO:0008006" key="17">
    <source>
        <dbReference type="Google" id="ProtNLM"/>
    </source>
</evidence>
<dbReference type="GO" id="GO:0000781">
    <property type="term" value="C:chromosome, telomeric region"/>
    <property type="evidence" value="ECO:0007669"/>
    <property type="project" value="UniProtKB-SubCell"/>
</dbReference>
<feature type="domain" description="H15" evidence="14">
    <location>
        <begin position="124"/>
        <end position="197"/>
    </location>
</feature>
<keyword evidence="7" id="KW-0175">Coiled coil</keyword>
<evidence type="ECO:0000256" key="9">
    <source>
        <dbReference type="ARBA" id="ARBA00023163"/>
    </source>
</evidence>
<dbReference type="SUPFAM" id="SSF46689">
    <property type="entry name" value="Homeodomain-like"/>
    <property type="match status" value="1"/>
</dbReference>
<evidence type="ECO:0000313" key="16">
    <source>
        <dbReference type="Proteomes" id="UP000015105"/>
    </source>
</evidence>
<keyword evidence="9" id="KW-0804">Transcription</keyword>
<dbReference type="SMART" id="SM00717">
    <property type="entry name" value="SANT"/>
    <property type="match status" value="1"/>
</dbReference>